<evidence type="ECO:0008006" key="5">
    <source>
        <dbReference type="Google" id="ProtNLM"/>
    </source>
</evidence>
<feature type="transmembrane region" description="Helical" evidence="2">
    <location>
        <begin position="390"/>
        <end position="407"/>
    </location>
</feature>
<organism evidence="3 4">
    <name type="scientific">Streptomyces cadmiisoli</name>
    <dbReference type="NCBI Taxonomy" id="2184053"/>
    <lineage>
        <taxon>Bacteria</taxon>
        <taxon>Bacillati</taxon>
        <taxon>Actinomycetota</taxon>
        <taxon>Actinomycetes</taxon>
        <taxon>Kitasatosporales</taxon>
        <taxon>Streptomycetaceae</taxon>
        <taxon>Streptomyces</taxon>
        <taxon>Streptomyces aurantiacus group</taxon>
    </lineage>
</organism>
<dbReference type="AlphaFoldDB" id="A0A2Z4IW38"/>
<keyword evidence="2" id="KW-1133">Transmembrane helix</keyword>
<feature type="transmembrane region" description="Helical" evidence="2">
    <location>
        <begin position="414"/>
        <end position="435"/>
    </location>
</feature>
<dbReference type="EMBL" id="CP030073">
    <property type="protein sequence ID" value="AWW36798.1"/>
    <property type="molecule type" value="Genomic_DNA"/>
</dbReference>
<keyword evidence="2" id="KW-0812">Transmembrane</keyword>
<feature type="transmembrane region" description="Helical" evidence="2">
    <location>
        <begin position="46"/>
        <end position="69"/>
    </location>
</feature>
<reference evidence="3 4" key="1">
    <citation type="journal article" date="2019" name="Int. J. Syst. Evol. Microbiol.">
        <title>Streptomyces cadmiisoli sp. nov., a novel actinomycete isolated from cadmium-contaminated soil.</title>
        <authorList>
            <person name="Li K."/>
            <person name="Tang X."/>
            <person name="Zhao J."/>
            <person name="Guo Y."/>
            <person name="Tang Y."/>
            <person name="Gao J."/>
        </authorList>
    </citation>
    <scope>NUCLEOTIDE SEQUENCE [LARGE SCALE GENOMIC DNA]</scope>
    <source>
        <strain evidence="3 4">ZFG47</strain>
    </source>
</reference>
<sequence>MAPMNTPAPPGSGGDAEPPVVLTAEEGAEYRRLRKAASVHHRRTRYAGASVLLLLALLLAPVSVVAVWLNEEVTDTDRYVQTVAPLAKDPSVQNAVTDRLTDRVVAEVDVDAVTKSLGDALAKAGAPQAVVDKSQALSGPLRAAVTDVVHRIVNRVITSDFFAQAWDAANRRAHAAVVNVLTGSDKGALRAEGDTVKLDLGTVIDQVKQRLVDAGFEKASAIPSVDRQITLFQSDELSKAQAGMRLLDIVGTWLPVLTVLLAGLAVWTNPAHRTMLLVAGVGVAVMMVVLLVALAVARRLYLDAVPASTLPADAAASIYDTFVRFLRDSTRTLLVVAVITALAAFLYGPSRVARGTRDLARRGTGAGGQALSRAGLRTGSAGRWLDTHRSWTNGIVIGGGVLALLLWNFPTVGAVALVVGLVLVVMAVLAVLAAAQGPAPRPTAGAPGRASPPAAPAG</sequence>
<dbReference type="RefSeq" id="WP_112438480.1">
    <property type="nucleotide sequence ID" value="NZ_CP030073.1"/>
</dbReference>
<evidence type="ECO:0000313" key="3">
    <source>
        <dbReference type="EMBL" id="AWW36798.1"/>
    </source>
</evidence>
<feature type="transmembrane region" description="Helical" evidence="2">
    <location>
        <begin position="332"/>
        <end position="349"/>
    </location>
</feature>
<name>A0A2Z4IW38_9ACTN</name>
<feature type="transmembrane region" description="Helical" evidence="2">
    <location>
        <begin position="246"/>
        <end position="268"/>
    </location>
</feature>
<dbReference type="KEGG" id="scad:DN051_09280"/>
<feature type="transmembrane region" description="Helical" evidence="2">
    <location>
        <begin position="274"/>
        <end position="297"/>
    </location>
</feature>
<gene>
    <name evidence="3" type="ORF">DN051_09280</name>
</gene>
<evidence type="ECO:0000256" key="1">
    <source>
        <dbReference type="SAM" id="MobiDB-lite"/>
    </source>
</evidence>
<accession>A0A2Z4IW38</accession>
<dbReference type="Proteomes" id="UP000249616">
    <property type="component" value="Chromosome"/>
</dbReference>
<evidence type="ECO:0000313" key="4">
    <source>
        <dbReference type="Proteomes" id="UP000249616"/>
    </source>
</evidence>
<keyword evidence="4" id="KW-1185">Reference proteome</keyword>
<keyword evidence="2" id="KW-0472">Membrane</keyword>
<feature type="compositionally biased region" description="Low complexity" evidence="1">
    <location>
        <begin position="438"/>
        <end position="452"/>
    </location>
</feature>
<feature type="region of interest" description="Disordered" evidence="1">
    <location>
        <begin position="438"/>
        <end position="458"/>
    </location>
</feature>
<proteinExistence type="predicted"/>
<evidence type="ECO:0000256" key="2">
    <source>
        <dbReference type="SAM" id="Phobius"/>
    </source>
</evidence>
<protein>
    <recommendedName>
        <fullName evidence="5">Integral membrane protein</fullName>
    </recommendedName>
</protein>